<dbReference type="STRING" id="86630.A0A367J4P5"/>
<dbReference type="AlphaFoldDB" id="A0A367J4P5"/>
<evidence type="ECO:0008006" key="3">
    <source>
        <dbReference type="Google" id="ProtNLM"/>
    </source>
</evidence>
<protein>
    <recommendedName>
        <fullName evidence="3">OTU domain-containing protein</fullName>
    </recommendedName>
</protein>
<reference evidence="1 2" key="1">
    <citation type="journal article" date="2018" name="G3 (Bethesda)">
        <title>Phylogenetic and Phylogenomic Definition of Rhizopus Species.</title>
        <authorList>
            <person name="Gryganskyi A.P."/>
            <person name="Golan J."/>
            <person name="Dolatabadi S."/>
            <person name="Mondo S."/>
            <person name="Robb S."/>
            <person name="Idnurm A."/>
            <person name="Muszewska A."/>
            <person name="Steczkiewicz K."/>
            <person name="Masonjones S."/>
            <person name="Liao H.L."/>
            <person name="Gajdeczka M.T."/>
            <person name="Anike F."/>
            <person name="Vuek A."/>
            <person name="Anishchenko I.M."/>
            <person name="Voigt K."/>
            <person name="de Hoog G.S."/>
            <person name="Smith M.E."/>
            <person name="Heitman J."/>
            <person name="Vilgalys R."/>
            <person name="Stajich J.E."/>
        </authorList>
    </citation>
    <scope>NUCLEOTIDE SEQUENCE [LARGE SCALE GENOMIC DNA]</scope>
    <source>
        <strain evidence="1 2">CBS 357.93</strain>
    </source>
</reference>
<proteinExistence type="predicted"/>
<sequence>MVMQKSMESEKEEMLKETNSTPIFSEKETQAIGHLFGKRSIKQQDIDDVDYVAAAIVKGRMKSTAGKWLLSSFEIAEKKAKESETALSRTDSKQRNSQYGTIDYVWPFKRDLEDRIVNNEKKKECILETADVGADGFCGFRSLAANIKGNQDLFWEVKWDMLQCFYKNRGIYSKYFATMFDLERLERSVSSGLEAIDSGRKVSFCPLEYWFSTPQCAQLAVDTYRVPTVVYPCN</sequence>
<organism evidence="1 2">
    <name type="scientific">Rhizopus azygosporus</name>
    <name type="common">Rhizopus microsporus var. azygosporus</name>
    <dbReference type="NCBI Taxonomy" id="86630"/>
    <lineage>
        <taxon>Eukaryota</taxon>
        <taxon>Fungi</taxon>
        <taxon>Fungi incertae sedis</taxon>
        <taxon>Mucoromycota</taxon>
        <taxon>Mucoromycotina</taxon>
        <taxon>Mucoromycetes</taxon>
        <taxon>Mucorales</taxon>
        <taxon>Mucorineae</taxon>
        <taxon>Rhizopodaceae</taxon>
        <taxon>Rhizopus</taxon>
    </lineage>
</organism>
<feature type="non-terminal residue" evidence="1">
    <location>
        <position position="234"/>
    </location>
</feature>
<name>A0A367J4P5_RHIAZ</name>
<dbReference type="EMBL" id="PJQL01002243">
    <property type="protein sequence ID" value="RCH84876.1"/>
    <property type="molecule type" value="Genomic_DNA"/>
</dbReference>
<evidence type="ECO:0000313" key="1">
    <source>
        <dbReference type="EMBL" id="RCH84876.1"/>
    </source>
</evidence>
<gene>
    <name evidence="1" type="ORF">CU097_003113</name>
</gene>
<dbReference type="CDD" id="cd22744">
    <property type="entry name" value="OTU"/>
    <property type="match status" value="1"/>
</dbReference>
<evidence type="ECO:0000313" key="2">
    <source>
        <dbReference type="Proteomes" id="UP000252139"/>
    </source>
</evidence>
<dbReference type="Proteomes" id="UP000252139">
    <property type="component" value="Unassembled WGS sequence"/>
</dbReference>
<accession>A0A367J4P5</accession>
<comment type="caution">
    <text evidence="1">The sequence shown here is derived from an EMBL/GenBank/DDBJ whole genome shotgun (WGS) entry which is preliminary data.</text>
</comment>
<dbReference type="OrthoDB" id="2283268at2759"/>
<keyword evidence="2" id="KW-1185">Reference proteome</keyword>